<dbReference type="PRINTS" id="PR00344">
    <property type="entry name" value="BCTRLSENSOR"/>
</dbReference>
<accession>A0ABZ0SBQ6</accession>
<evidence type="ECO:0000259" key="9">
    <source>
        <dbReference type="PROSITE" id="PS50112"/>
    </source>
</evidence>
<dbReference type="InterPro" id="IPR000014">
    <property type="entry name" value="PAS"/>
</dbReference>
<feature type="domain" description="Histidine kinase" evidence="7">
    <location>
        <begin position="413"/>
        <end position="635"/>
    </location>
</feature>
<evidence type="ECO:0000259" key="7">
    <source>
        <dbReference type="PROSITE" id="PS50109"/>
    </source>
</evidence>
<dbReference type="InterPro" id="IPR013655">
    <property type="entry name" value="PAS_fold_3"/>
</dbReference>
<evidence type="ECO:0000256" key="2">
    <source>
        <dbReference type="ARBA" id="ARBA00012438"/>
    </source>
</evidence>
<dbReference type="InterPro" id="IPR011006">
    <property type="entry name" value="CheY-like_superfamily"/>
</dbReference>
<dbReference type="InterPro" id="IPR013656">
    <property type="entry name" value="PAS_4"/>
</dbReference>
<dbReference type="Gene3D" id="1.10.287.130">
    <property type="match status" value="1"/>
</dbReference>
<feature type="modified residue" description="4-aspartylphosphate" evidence="6">
    <location>
        <position position="712"/>
    </location>
</feature>
<dbReference type="RefSeq" id="WP_328984237.1">
    <property type="nucleotide sequence ID" value="NZ_CP121472.1"/>
</dbReference>
<dbReference type="InterPro" id="IPR000700">
    <property type="entry name" value="PAS-assoc_C"/>
</dbReference>
<evidence type="ECO:0000256" key="3">
    <source>
        <dbReference type="ARBA" id="ARBA00022553"/>
    </source>
</evidence>
<organism evidence="11 12">
    <name type="scientific">Thiorhodovibrio winogradskyi</name>
    <dbReference type="NCBI Taxonomy" id="77007"/>
    <lineage>
        <taxon>Bacteria</taxon>
        <taxon>Pseudomonadati</taxon>
        <taxon>Pseudomonadota</taxon>
        <taxon>Gammaproteobacteria</taxon>
        <taxon>Chromatiales</taxon>
        <taxon>Chromatiaceae</taxon>
        <taxon>Thiorhodovibrio</taxon>
    </lineage>
</organism>
<keyword evidence="12" id="KW-1185">Reference proteome</keyword>
<comment type="catalytic activity">
    <reaction evidence="1">
        <text>ATP + protein L-histidine = ADP + protein N-phospho-L-histidine.</text>
        <dbReference type="EC" id="2.7.13.3"/>
    </reaction>
</comment>
<reference evidence="11 12" key="1">
    <citation type="journal article" date="2023" name="Microorganisms">
        <title>Thiorhodovibrio frisius and Trv. litoralis spp. nov., Two Novel Members from a Clade of Fastidious Purple Sulfur Bacteria That Exhibit Unique Red-Shifted Light-Harvesting Capabilities.</title>
        <authorList>
            <person name="Methner A."/>
            <person name="Kuzyk S.B."/>
            <person name="Petersen J."/>
            <person name="Bauer S."/>
            <person name="Brinkmann H."/>
            <person name="Sichau K."/>
            <person name="Wanner G."/>
            <person name="Wolf J."/>
            <person name="Neumann-Schaal M."/>
            <person name="Henke P."/>
            <person name="Tank M."/>
            <person name="Sproer C."/>
            <person name="Bunk B."/>
            <person name="Overmann J."/>
        </authorList>
    </citation>
    <scope>NUCLEOTIDE SEQUENCE [LARGE SCALE GENOMIC DNA]</scope>
    <source>
        <strain evidence="11 12">DSM 6702</strain>
    </source>
</reference>
<dbReference type="SMART" id="SM00448">
    <property type="entry name" value="REC"/>
    <property type="match status" value="1"/>
</dbReference>
<dbReference type="SMART" id="SM00387">
    <property type="entry name" value="HATPase_c"/>
    <property type="match status" value="1"/>
</dbReference>
<dbReference type="InterPro" id="IPR003594">
    <property type="entry name" value="HATPase_dom"/>
</dbReference>
<dbReference type="Pfam" id="PF08448">
    <property type="entry name" value="PAS_4"/>
    <property type="match status" value="2"/>
</dbReference>
<dbReference type="Pfam" id="PF02518">
    <property type="entry name" value="HATPase_c"/>
    <property type="match status" value="1"/>
</dbReference>
<dbReference type="PROSITE" id="PS50109">
    <property type="entry name" value="HIS_KIN"/>
    <property type="match status" value="1"/>
</dbReference>
<dbReference type="Pfam" id="PF08447">
    <property type="entry name" value="PAS_3"/>
    <property type="match status" value="1"/>
</dbReference>
<dbReference type="Pfam" id="PF00512">
    <property type="entry name" value="HisKA"/>
    <property type="match status" value="1"/>
</dbReference>
<evidence type="ECO:0000256" key="1">
    <source>
        <dbReference type="ARBA" id="ARBA00000085"/>
    </source>
</evidence>
<feature type="domain" description="PAS" evidence="9">
    <location>
        <begin position="278"/>
        <end position="315"/>
    </location>
</feature>
<feature type="domain" description="Response regulatory" evidence="8">
    <location>
        <begin position="661"/>
        <end position="782"/>
    </location>
</feature>
<dbReference type="PANTHER" id="PTHR43047:SF72">
    <property type="entry name" value="OSMOSENSING HISTIDINE PROTEIN KINASE SLN1"/>
    <property type="match status" value="1"/>
</dbReference>
<dbReference type="CDD" id="cd00130">
    <property type="entry name" value="PAS"/>
    <property type="match status" value="3"/>
</dbReference>
<dbReference type="Gene3D" id="2.10.70.100">
    <property type="match status" value="1"/>
</dbReference>
<name>A0ABZ0SBQ6_9GAMM</name>
<dbReference type="Gene3D" id="3.40.50.2300">
    <property type="match status" value="1"/>
</dbReference>
<dbReference type="SUPFAM" id="SSF55785">
    <property type="entry name" value="PYP-like sensor domain (PAS domain)"/>
    <property type="match status" value="3"/>
</dbReference>
<evidence type="ECO:0000313" key="12">
    <source>
        <dbReference type="Proteomes" id="UP001432180"/>
    </source>
</evidence>
<dbReference type="PANTHER" id="PTHR43047">
    <property type="entry name" value="TWO-COMPONENT HISTIDINE PROTEIN KINASE"/>
    <property type="match status" value="1"/>
</dbReference>
<dbReference type="InterPro" id="IPR036097">
    <property type="entry name" value="HisK_dim/P_sf"/>
</dbReference>
<dbReference type="EC" id="2.7.13.3" evidence="2"/>
<dbReference type="SUPFAM" id="SSF55874">
    <property type="entry name" value="ATPase domain of HSP90 chaperone/DNA topoisomerase II/histidine kinase"/>
    <property type="match status" value="1"/>
</dbReference>
<keyword evidence="4 11" id="KW-0808">Transferase</keyword>
<sequence length="787" mass="86860">MTTPVPAESGPPHEHQARVAAYCQDVHARKCLLTAALKAYPDGWIQLLDAALRTLFIQGQGLRLLDLDPEQAIGQPLHALYPETLLQPLKEGCARALAGTSAELEVSIDQRIVLLSLSPAAPTDPSTAQVILIARDITERKQTEEALKHTSWRLSEAQRFAHVGDWEWDPRTNRIQWSDQLYRIMGLEVGSPLPDYPSHLALYLAEDGARLDAAVQMALNHHQPYELELRRIRPDGSEIRVIACGHVQCDDAGKVTCLYGSVLEVTALKAAEARAREEHQHVLDILESTTDAFFEVDRDFNLTYLNNKAMTLLGLACRDDTLGRNLWDLFPRAVNTEFDHQYRRALHEQVPIAFEAYFEPFDTWYEVHAYPSPAGLAVYFRIVTERKRMEQALRTSSEQAQAANRIKSRFLANMSHELRTPLNGIVGLLDVLADTRVTDEQRDYIEQAIHASRRLTRLIGDILDLSKVESGHLSLLRQPFDLGEFVRAVEQLFTPVARRNQVRLSVSLAANAPPRLLGDTTRLHQILGNIIGNAIKFAQGGHVRVEALSLGRGRGKEWVILFLVKDTGLGMAEEQLEALFDPFVQAENLVTQSADGVGLGLSIVKNLVQRMGGSLCVGSELGKGTEFAISLPFAEALATAAAEDPARASVAADIKHLDGLHILGVDDEKTNRLLLSRLLTKQGARVSLAEDGSAALAVLQAPDADFDLVLLDIHMPVMDGFATTAAIRRGDAGPRHQRVPILALTATSMGSDHERFLDAGMQGHVAKPVEIVELTKAIREVVAKSRR</sequence>
<dbReference type="Gene3D" id="3.30.565.10">
    <property type="entry name" value="Histidine kinase-like ATPase, C-terminal domain"/>
    <property type="match status" value="1"/>
</dbReference>
<keyword evidence="5" id="KW-0418">Kinase</keyword>
<dbReference type="SUPFAM" id="SSF47384">
    <property type="entry name" value="Homodimeric domain of signal transducing histidine kinase"/>
    <property type="match status" value="1"/>
</dbReference>
<dbReference type="SMART" id="SM00091">
    <property type="entry name" value="PAS"/>
    <property type="match status" value="2"/>
</dbReference>
<evidence type="ECO:0000259" key="8">
    <source>
        <dbReference type="PROSITE" id="PS50110"/>
    </source>
</evidence>
<evidence type="ECO:0000256" key="5">
    <source>
        <dbReference type="ARBA" id="ARBA00022777"/>
    </source>
</evidence>
<dbReference type="Proteomes" id="UP001432180">
    <property type="component" value="Chromosome"/>
</dbReference>
<evidence type="ECO:0000259" key="10">
    <source>
        <dbReference type="PROSITE" id="PS50113"/>
    </source>
</evidence>
<dbReference type="InterPro" id="IPR036890">
    <property type="entry name" value="HATPase_C_sf"/>
</dbReference>
<dbReference type="CDD" id="cd17546">
    <property type="entry name" value="REC_hyHK_CKI1_RcsC-like"/>
    <property type="match status" value="1"/>
</dbReference>
<dbReference type="Pfam" id="PF00072">
    <property type="entry name" value="Response_reg"/>
    <property type="match status" value="1"/>
</dbReference>
<proteinExistence type="predicted"/>
<dbReference type="PROSITE" id="PS50110">
    <property type="entry name" value="RESPONSE_REGULATORY"/>
    <property type="match status" value="1"/>
</dbReference>
<dbReference type="GO" id="GO:0004673">
    <property type="term" value="F:protein histidine kinase activity"/>
    <property type="evidence" value="ECO:0007669"/>
    <property type="project" value="UniProtKB-EC"/>
</dbReference>
<protein>
    <recommendedName>
        <fullName evidence="2">histidine kinase</fullName>
        <ecNumber evidence="2">2.7.13.3</ecNumber>
    </recommendedName>
</protein>
<dbReference type="InterPro" id="IPR003661">
    <property type="entry name" value="HisK_dim/P_dom"/>
</dbReference>
<keyword evidence="3 6" id="KW-0597">Phosphoprotein</keyword>
<dbReference type="InterPro" id="IPR001789">
    <property type="entry name" value="Sig_transdc_resp-reg_receiver"/>
</dbReference>
<dbReference type="CDD" id="cd00082">
    <property type="entry name" value="HisKA"/>
    <property type="match status" value="1"/>
</dbReference>
<evidence type="ECO:0000313" key="11">
    <source>
        <dbReference type="EMBL" id="WPL18473.1"/>
    </source>
</evidence>
<feature type="domain" description="PAC" evidence="10">
    <location>
        <begin position="225"/>
        <end position="277"/>
    </location>
</feature>
<dbReference type="SUPFAM" id="SSF52172">
    <property type="entry name" value="CheY-like"/>
    <property type="match status" value="1"/>
</dbReference>
<dbReference type="NCBIfam" id="TIGR00229">
    <property type="entry name" value="sensory_box"/>
    <property type="match status" value="1"/>
</dbReference>
<evidence type="ECO:0000256" key="6">
    <source>
        <dbReference type="PROSITE-ProRule" id="PRU00169"/>
    </source>
</evidence>
<dbReference type="SMART" id="SM00388">
    <property type="entry name" value="HisKA"/>
    <property type="match status" value="1"/>
</dbReference>
<dbReference type="Gene3D" id="3.30.450.20">
    <property type="entry name" value="PAS domain"/>
    <property type="match status" value="3"/>
</dbReference>
<dbReference type="PROSITE" id="PS50112">
    <property type="entry name" value="PAS"/>
    <property type="match status" value="1"/>
</dbReference>
<dbReference type="PROSITE" id="PS50113">
    <property type="entry name" value="PAC"/>
    <property type="match status" value="1"/>
</dbReference>
<dbReference type="InterPro" id="IPR005467">
    <property type="entry name" value="His_kinase_dom"/>
</dbReference>
<gene>
    <name evidence="11" type="primary">arcB_3</name>
    <name evidence="11" type="ORF">Thiowin_03546</name>
</gene>
<dbReference type="EMBL" id="CP121472">
    <property type="protein sequence ID" value="WPL18473.1"/>
    <property type="molecule type" value="Genomic_DNA"/>
</dbReference>
<evidence type="ECO:0000256" key="4">
    <source>
        <dbReference type="ARBA" id="ARBA00022679"/>
    </source>
</evidence>
<dbReference type="InterPro" id="IPR035965">
    <property type="entry name" value="PAS-like_dom_sf"/>
</dbReference>
<dbReference type="InterPro" id="IPR004358">
    <property type="entry name" value="Sig_transdc_His_kin-like_C"/>
</dbReference>